<dbReference type="RefSeq" id="WP_377487608.1">
    <property type="nucleotide sequence ID" value="NZ_JBHUOX010000015.1"/>
</dbReference>
<feature type="signal peptide" evidence="1">
    <location>
        <begin position="1"/>
        <end position="20"/>
    </location>
</feature>
<evidence type="ECO:0000256" key="1">
    <source>
        <dbReference type="SAM" id="SignalP"/>
    </source>
</evidence>
<keyword evidence="3" id="KW-1185">Reference proteome</keyword>
<gene>
    <name evidence="2" type="ORF">ACFS7Z_18175</name>
</gene>
<accession>A0ABW6BZ78</accession>
<protein>
    <submittedName>
        <fullName evidence="2">Uncharacterized protein</fullName>
    </submittedName>
</protein>
<reference evidence="3" key="1">
    <citation type="journal article" date="2019" name="Int. J. Syst. Evol. Microbiol.">
        <title>The Global Catalogue of Microorganisms (GCM) 10K type strain sequencing project: providing services to taxonomists for standard genome sequencing and annotation.</title>
        <authorList>
            <consortium name="The Broad Institute Genomics Platform"/>
            <consortium name="The Broad Institute Genome Sequencing Center for Infectious Disease"/>
            <person name="Wu L."/>
            <person name="Ma J."/>
        </authorList>
    </citation>
    <scope>NUCLEOTIDE SEQUENCE [LARGE SCALE GENOMIC DNA]</scope>
    <source>
        <strain evidence="3">KCTC 23984</strain>
    </source>
</reference>
<proteinExistence type="predicted"/>
<dbReference type="Proteomes" id="UP001597641">
    <property type="component" value="Unassembled WGS sequence"/>
</dbReference>
<dbReference type="EMBL" id="JBHUOX010000015">
    <property type="protein sequence ID" value="MFD3002304.1"/>
    <property type="molecule type" value="Genomic_DNA"/>
</dbReference>
<keyword evidence="1" id="KW-0732">Signal</keyword>
<comment type="caution">
    <text evidence="2">The sequence shown here is derived from an EMBL/GenBank/DDBJ whole genome shotgun (WGS) entry which is preliminary data.</text>
</comment>
<name>A0ABW6BZ78_9BACT</name>
<organism evidence="2 3">
    <name type="scientific">Pontibacter toksunensis</name>
    <dbReference type="NCBI Taxonomy" id="1332631"/>
    <lineage>
        <taxon>Bacteria</taxon>
        <taxon>Pseudomonadati</taxon>
        <taxon>Bacteroidota</taxon>
        <taxon>Cytophagia</taxon>
        <taxon>Cytophagales</taxon>
        <taxon>Hymenobacteraceae</taxon>
        <taxon>Pontibacter</taxon>
    </lineage>
</organism>
<evidence type="ECO:0000313" key="2">
    <source>
        <dbReference type="EMBL" id="MFD3002304.1"/>
    </source>
</evidence>
<feature type="chain" id="PRO_5047266887" evidence="1">
    <location>
        <begin position="21"/>
        <end position="116"/>
    </location>
</feature>
<evidence type="ECO:0000313" key="3">
    <source>
        <dbReference type="Proteomes" id="UP001597641"/>
    </source>
</evidence>
<sequence length="116" mass="12912">MRTLYITFLLLLATLFNANAQTSTKDLGIFLGKLQKYVATHNIYDKPSMPIAKPDGPPANMPSPDVSGYMVDPVTGLRYYSKFDKIVDPVTRYSFHIGTGKIVLEPIKEKDTASNK</sequence>